<keyword evidence="6" id="KW-0184">Conjugation</keyword>
<dbReference type="AlphaFoldDB" id="F0J7Q7"/>
<comment type="similarity">
    <text evidence="3">Belongs to the MobA/MobL family.</text>
</comment>
<evidence type="ECO:0000313" key="11">
    <source>
        <dbReference type="Proteomes" id="UP000007100"/>
    </source>
</evidence>
<dbReference type="GO" id="GO:0005886">
    <property type="term" value="C:plasma membrane"/>
    <property type="evidence" value="ECO:0007669"/>
    <property type="project" value="UniProtKB-SubCell"/>
</dbReference>
<geneLocation type="plasmid" evidence="10 11">
    <name>pACMV2</name>
</geneLocation>
<keyword evidence="11" id="KW-1185">Reference proteome</keyword>
<dbReference type="Proteomes" id="UP000007100">
    <property type="component" value="Plasmid pACMV2"/>
</dbReference>
<dbReference type="Pfam" id="PF03389">
    <property type="entry name" value="MobA_MobL"/>
    <property type="match status" value="1"/>
</dbReference>
<sequence length="678" mass="74645">MAIYRCEIKNISRGQGRSCVAAAAYRHRTSLHDQRQELDHAYTHKGDVELSEIVAPENAPEWVHDRERLWNAADAAEKRKDARTAKEVLVALPRELNTAEQAGLVREFARAEFASKGLVADIAIHAPKAQDGETQPHAHIMLTTRPLENGSFAKGKDYSLDKPPGIEAIRDAPIRAPTDNHGHARWMTMEEARARFPGPTPEYGGLVVGEAYEVHRDSVASMPFRPKDRASWGQGGKAPLLIDPCEIGSTHCMMFAGSGGYKTTTAISTLLTWTGSAIVLDPSVELGPMLRQAREAMGHKVYMLDPRTAREVGFNVLDWIDVSSLLAEIDVQAVVEWVCGDTKQGGDENASFFKNSGKELVTALLAHMLWDERLEPHEKTLRAVRAAIVTPEKELRNILAHIHKNSQSRLARDLAGSLKDIVDETFSGIYKNATQDTAWLSTAAYADLVSGNTFRCAELTLGKATVFINIPLKALDATPAVARVITGALLNAAYEADGAIEGRVLFLLDEAARLGPMKILETARDCARKYKITLFPFYQSIGQLRELFGQDGPAKWFESVSWYGFAGVKTKAVAEELAAAIGEYGVLAWSEGSNTGNSAKGLEAGTRSTGQTKTYHELKRQLIRAEEIMHDMRDDEQIIFPKSGRPLRCGRAIYFRRPEMAVRVGENRFAGKAIKAAE</sequence>
<evidence type="ECO:0000256" key="4">
    <source>
        <dbReference type="ARBA" id="ARBA00022475"/>
    </source>
</evidence>
<dbReference type="KEGG" id="amv:ACMV_P2_00440"/>
<keyword evidence="4" id="KW-1003">Cell membrane</keyword>
<dbReference type="Gene3D" id="3.30.930.30">
    <property type="match status" value="1"/>
</dbReference>
<dbReference type="NCBIfam" id="NF041496">
    <property type="entry name" value="MobQ"/>
    <property type="match status" value="1"/>
</dbReference>
<keyword evidence="7" id="KW-1133">Transmembrane helix</keyword>
<dbReference type="HOGENOM" id="CLU_405265_0_0_5"/>
<evidence type="ECO:0000259" key="9">
    <source>
        <dbReference type="Pfam" id="PF03389"/>
    </source>
</evidence>
<reference evidence="10 11" key="1">
    <citation type="submission" date="2010-12" db="EMBL/GenBank/DDBJ databases">
        <title>Whole genome sequence of Acidiphilium multivorum AIU301.</title>
        <authorList>
            <person name="Narita-Yamada S."/>
            <person name="Nakamura S."/>
            <person name="Ito N."/>
            <person name="Takarada H."/>
            <person name="Katano Y."/>
            <person name="Nakazawa H."/>
            <person name="Hosoyama A."/>
            <person name="Yamada R."/>
            <person name="Fujita N."/>
        </authorList>
    </citation>
    <scope>NUCLEOTIDE SEQUENCE [LARGE SCALE GENOMIC DNA]</scope>
    <source>
        <strain evidence="11">DSM 11245 / JCM 8867 / AIU301</strain>
        <plasmid evidence="10 11">pACMV2</plasmid>
    </source>
</reference>
<evidence type="ECO:0000256" key="8">
    <source>
        <dbReference type="ARBA" id="ARBA00023136"/>
    </source>
</evidence>
<dbReference type="RefSeq" id="WP_013641244.1">
    <property type="nucleotide sequence ID" value="NC_015187.1"/>
</dbReference>
<dbReference type="Gene3D" id="3.40.50.300">
    <property type="entry name" value="P-loop containing nucleotide triphosphate hydrolases"/>
    <property type="match status" value="1"/>
</dbReference>
<evidence type="ECO:0000256" key="7">
    <source>
        <dbReference type="ARBA" id="ARBA00022989"/>
    </source>
</evidence>
<dbReference type="PANTHER" id="PTHR37937:SF1">
    <property type="entry name" value="CONJUGATIVE TRANSFER: DNA TRANSPORT"/>
    <property type="match status" value="1"/>
</dbReference>
<comment type="similarity">
    <text evidence="2">Belongs to the VirD4/TraG family.</text>
</comment>
<evidence type="ECO:0000313" key="10">
    <source>
        <dbReference type="EMBL" id="BAJ83124.1"/>
    </source>
</evidence>
<dbReference type="InterPro" id="IPR027417">
    <property type="entry name" value="P-loop_NTPase"/>
</dbReference>
<comment type="subcellular location">
    <subcellularLocation>
        <location evidence="1">Cell membrane</location>
        <topology evidence="1">Multi-pass membrane protein</topology>
    </subcellularLocation>
</comment>
<organism evidence="10 11">
    <name type="scientific">Acidiphilium multivorum (strain DSM 11245 / JCM 8867 / NBRC 100883 / AIU 301)</name>
    <dbReference type="NCBI Taxonomy" id="926570"/>
    <lineage>
        <taxon>Bacteria</taxon>
        <taxon>Pseudomonadati</taxon>
        <taxon>Pseudomonadota</taxon>
        <taxon>Alphaproteobacteria</taxon>
        <taxon>Acetobacterales</taxon>
        <taxon>Acidocellaceae</taxon>
        <taxon>Acidiphilium</taxon>
    </lineage>
</organism>
<feature type="domain" description="MobA/MobL protein" evidence="9">
    <location>
        <begin position="17"/>
        <end position="157"/>
    </location>
</feature>
<gene>
    <name evidence="10" type="primary">traG</name>
    <name evidence="10" type="ordered locus">ACMV_P2_00440</name>
</gene>
<dbReference type="InterPro" id="IPR051539">
    <property type="entry name" value="T4SS-coupling_protein"/>
</dbReference>
<evidence type="ECO:0000256" key="6">
    <source>
        <dbReference type="ARBA" id="ARBA00022971"/>
    </source>
</evidence>
<evidence type="ECO:0000256" key="5">
    <source>
        <dbReference type="ARBA" id="ARBA00022692"/>
    </source>
</evidence>
<dbReference type="CDD" id="cd01127">
    <property type="entry name" value="TrwB_TraG_TraD_VirD4"/>
    <property type="match status" value="1"/>
</dbReference>
<keyword evidence="8" id="KW-0472">Membrane</keyword>
<dbReference type="PANTHER" id="PTHR37937">
    <property type="entry name" value="CONJUGATIVE TRANSFER: DNA TRANSPORT"/>
    <property type="match status" value="1"/>
</dbReference>
<evidence type="ECO:0000256" key="1">
    <source>
        <dbReference type="ARBA" id="ARBA00004651"/>
    </source>
</evidence>
<proteinExistence type="inferred from homology"/>
<accession>F0J7Q7</accession>
<keyword evidence="5" id="KW-0812">Transmembrane</keyword>
<dbReference type="Pfam" id="PF02534">
    <property type="entry name" value="T4SS-DNA_transf"/>
    <property type="match status" value="1"/>
</dbReference>
<dbReference type="EMBL" id="AP012037">
    <property type="protein sequence ID" value="BAJ83124.1"/>
    <property type="molecule type" value="Genomic_DNA"/>
</dbReference>
<evidence type="ECO:0000256" key="2">
    <source>
        <dbReference type="ARBA" id="ARBA00008806"/>
    </source>
</evidence>
<dbReference type="OrthoDB" id="9759295at2"/>
<dbReference type="SUPFAM" id="SSF52540">
    <property type="entry name" value="P-loop containing nucleoside triphosphate hydrolases"/>
    <property type="match status" value="1"/>
</dbReference>
<name>F0J7Q7_ACIMA</name>
<dbReference type="NCBIfam" id="NF010394">
    <property type="entry name" value="PRK13822.1"/>
    <property type="match status" value="1"/>
</dbReference>
<protein>
    <submittedName>
        <fullName evidence="10">Putative conjugal transfer protein TraG</fullName>
    </submittedName>
</protein>
<evidence type="ECO:0000256" key="3">
    <source>
        <dbReference type="ARBA" id="ARBA00010873"/>
    </source>
</evidence>
<keyword evidence="10" id="KW-0614">Plasmid</keyword>
<dbReference type="InterPro" id="IPR005053">
    <property type="entry name" value="MobA_MobL"/>
</dbReference>
<dbReference type="InterPro" id="IPR003688">
    <property type="entry name" value="TraG/VirD4"/>
</dbReference>